<dbReference type="AlphaFoldDB" id="A0A450SN50"/>
<dbReference type="InterPro" id="IPR008620">
    <property type="entry name" value="FixH"/>
</dbReference>
<reference evidence="2" key="1">
    <citation type="submission" date="2019-02" db="EMBL/GenBank/DDBJ databases">
        <authorList>
            <person name="Gruber-Vodicka R. H."/>
            <person name="Seah K. B. B."/>
        </authorList>
    </citation>
    <scope>NUCLEOTIDE SEQUENCE</scope>
    <source>
        <strain evidence="2">BECK_BZ15</strain>
    </source>
</reference>
<protein>
    <submittedName>
        <fullName evidence="2">Nitrogen fixation protein FixH</fullName>
    </submittedName>
</protein>
<feature type="transmembrane region" description="Helical" evidence="1">
    <location>
        <begin position="21"/>
        <end position="44"/>
    </location>
</feature>
<keyword evidence="1" id="KW-0472">Membrane</keyword>
<gene>
    <name evidence="2" type="ORF">BECKFW1821A_GA0114235_105214</name>
</gene>
<keyword evidence="1" id="KW-0812">Transmembrane</keyword>
<evidence type="ECO:0000313" key="2">
    <source>
        <dbReference type="EMBL" id="VFJ55182.1"/>
    </source>
</evidence>
<organism evidence="2">
    <name type="scientific">Candidatus Kentrum sp. FW</name>
    <dbReference type="NCBI Taxonomy" id="2126338"/>
    <lineage>
        <taxon>Bacteria</taxon>
        <taxon>Pseudomonadati</taxon>
        <taxon>Pseudomonadota</taxon>
        <taxon>Gammaproteobacteria</taxon>
        <taxon>Candidatus Kentrum</taxon>
    </lineage>
</organism>
<sequence length="179" mass="19975">MKNKPSMIGTPPRTPIWRNPWVITLLIVISIILSVNAGMIYLAIDTNPGLVVEDYYERGQNYEETILSRRALSRNLSLEVEVPPWIEKGKPATFQFTGTDKSGRPIHVDAVTLHAYRPSDTTADFSIPMTKIPPTIKADPDRYLAEVVFPLGGIWDIVVAVKQGKTEHNVPARIIVTVD</sequence>
<keyword evidence="1" id="KW-1133">Transmembrane helix</keyword>
<dbReference type="EMBL" id="CAADEW010000052">
    <property type="protein sequence ID" value="VFJ55182.1"/>
    <property type="molecule type" value="Genomic_DNA"/>
</dbReference>
<evidence type="ECO:0000256" key="1">
    <source>
        <dbReference type="SAM" id="Phobius"/>
    </source>
</evidence>
<proteinExistence type="predicted"/>
<accession>A0A450SN50</accession>
<name>A0A450SN50_9GAMM</name>
<dbReference type="Pfam" id="PF05751">
    <property type="entry name" value="FixH"/>
    <property type="match status" value="1"/>
</dbReference>